<dbReference type="EMBL" id="LFMY01000002">
    <property type="protein sequence ID" value="OKL63173.1"/>
    <property type="molecule type" value="Genomic_DNA"/>
</dbReference>
<feature type="region of interest" description="Disordered" evidence="2">
    <location>
        <begin position="934"/>
        <end position="1067"/>
    </location>
</feature>
<dbReference type="STRING" id="1441469.A0A1Q5QB53"/>
<feature type="region of interest" description="Disordered" evidence="2">
    <location>
        <begin position="444"/>
        <end position="495"/>
    </location>
</feature>
<feature type="compositionally biased region" description="Basic and acidic residues" evidence="2">
    <location>
        <begin position="273"/>
        <end position="311"/>
    </location>
</feature>
<feature type="region of interest" description="Disordered" evidence="2">
    <location>
        <begin position="1"/>
        <end position="141"/>
    </location>
</feature>
<feature type="compositionally biased region" description="Polar residues" evidence="2">
    <location>
        <begin position="934"/>
        <end position="978"/>
    </location>
</feature>
<feature type="compositionally biased region" description="Basic and acidic residues" evidence="2">
    <location>
        <begin position="321"/>
        <end position="333"/>
    </location>
</feature>
<feature type="region of interest" description="Disordered" evidence="2">
    <location>
        <begin position="272"/>
        <end position="369"/>
    </location>
</feature>
<evidence type="ECO:0000256" key="1">
    <source>
        <dbReference type="SAM" id="Coils"/>
    </source>
</evidence>
<keyword evidence="4" id="KW-1185">Reference proteome</keyword>
<feature type="compositionally biased region" description="Polar residues" evidence="2">
    <location>
        <begin position="121"/>
        <end position="134"/>
    </location>
</feature>
<sequence>MPRTRSQAVESPLVSLDTPRRKRKATTTTKSSATVQEETAPKPKRGRKLAKKEVAPEKASEEPTPSKSEIIETQSIETTQPQPPQELQTQEPQGDVPIAEAAKDNGSIIPPITPKREANPDASSVTSRGSSPSICSPAKKRSVQKALATVKEALKKPRQLIKQRLNRLRNSSEPTEGPQTVAASKSFPSTDYSLAEDEILDAALEIVLHRMESDSFTTNPFMPSSIRCPCCRGALKFQCPENHDLQSWIPDEAKEAMNAVLTTMFAEGIVTASEEKENARRAERKPEAKTKHQIEEPRKAAPQNKKVELSSKARGKKRARESHEDDGPDEAPRAQRPRLTSSAGRTPFSKRRTATPHTATPRRKLPYSEIRRRALEREQENAPSIFRLDEIVAQHEAREKAEKAAEEAAEAERLLAISRTAMERHAVMGPVPEEMRDSFEVPVFDDAPRDSHTTEAHEPTENHEANEEAHQVNEANQVNEASEAPETPSPNTWGFDIRNFFTSVTGSVRRFVPNFRQERVRAVPFGNATPIAANGTAGRPAATNGDVNGDTPTPANGNRNNDTGMDLTYSLFPPPLELPVSRSDSQPSKGDGADQLSNGTTLTAAPAFAERTGTADVPNVEQGTTPAIGRDNLQEPLASAQNLSNGEPSDADKEPESASASNKRKRERPPSPDVIPNPPGCSYGLHDDYFTYSDDEIEEAEAYCAAEAAASTIAPVAERSEKRARFLSPEEDSSNVRQKETTNVRQRTPPWEERIPPGWARATTTVYTGKLFKGMRPQIQEPQTPLAFQSSPAREQFHTPSFQTPSHQAYPLRSPQTWGSPYGTQRLRGINFRSKEDTGRPPSQIYPRRGSFLDLRRERLRRNAIAPLGRSSTLWSSVNSRVNAYLETPGPSQPPRIPANESLANPSMPWDLNQQPSADSTFANEPVFQQQAATTNISENDTVPQPTVTPLMPQESNQQPPAISTFSNESASQQQAATMSIPANGLVAQSPPEHADVENPVTPRPNIAPETTSLPPIIQPLSAASKGQSGTNIHKPSNPSRLRQAMRLSSSPLSQPSPATNLSEPSQQDLMQVFGDDEFGRQAYDIYKSCPSGDLSQVQWPTFESLPENGVQQSIDSTPLDESQQLTSRNTFQTSFEQFQSELDQGLIDPDEILGDLPL</sequence>
<feature type="region of interest" description="Disordered" evidence="2">
    <location>
        <begin position="801"/>
        <end position="821"/>
    </location>
</feature>
<proteinExistence type="predicted"/>
<organism evidence="3 4">
    <name type="scientific">Talaromyces atroroseus</name>
    <dbReference type="NCBI Taxonomy" id="1441469"/>
    <lineage>
        <taxon>Eukaryota</taxon>
        <taxon>Fungi</taxon>
        <taxon>Dikarya</taxon>
        <taxon>Ascomycota</taxon>
        <taxon>Pezizomycotina</taxon>
        <taxon>Eurotiomycetes</taxon>
        <taxon>Eurotiomycetidae</taxon>
        <taxon>Eurotiales</taxon>
        <taxon>Trichocomaceae</taxon>
        <taxon>Talaromyces</taxon>
        <taxon>Talaromyces sect. Trachyspermi</taxon>
    </lineage>
</organism>
<evidence type="ECO:0000313" key="3">
    <source>
        <dbReference type="EMBL" id="OKL63173.1"/>
    </source>
</evidence>
<name>A0A1Q5QB53_TALAT</name>
<feature type="coiled-coil region" evidence="1">
    <location>
        <begin position="392"/>
        <end position="421"/>
    </location>
</feature>
<dbReference type="OrthoDB" id="5394108at2759"/>
<dbReference type="RefSeq" id="XP_020123294.1">
    <property type="nucleotide sequence ID" value="XM_020261217.1"/>
</dbReference>
<feature type="compositionally biased region" description="Polar residues" evidence="2">
    <location>
        <begin position="1025"/>
        <end position="1041"/>
    </location>
</feature>
<evidence type="ECO:0000256" key="2">
    <source>
        <dbReference type="SAM" id="MobiDB-lite"/>
    </source>
</evidence>
<feature type="compositionally biased region" description="Basic and acidic residues" evidence="2">
    <location>
        <begin position="51"/>
        <end position="61"/>
    </location>
</feature>
<accession>A0A1Q5QB53</accession>
<protein>
    <submittedName>
        <fullName evidence="3">Uncharacterized protein</fullName>
    </submittedName>
</protein>
<keyword evidence="1" id="KW-0175">Coiled coil</keyword>
<dbReference type="AlphaFoldDB" id="A0A1Q5QB53"/>
<feature type="compositionally biased region" description="Polar residues" evidence="2">
    <location>
        <begin position="550"/>
        <end position="563"/>
    </location>
</feature>
<feature type="region of interest" description="Disordered" evidence="2">
    <location>
        <begin position="886"/>
        <end position="920"/>
    </location>
</feature>
<feature type="compositionally biased region" description="Basic and acidic residues" evidence="2">
    <location>
        <begin position="446"/>
        <end position="471"/>
    </location>
</feature>
<dbReference type="GeneID" id="31001296"/>
<feature type="compositionally biased region" description="Low complexity" evidence="2">
    <location>
        <begin position="1048"/>
        <end position="1058"/>
    </location>
</feature>
<feature type="compositionally biased region" description="Low complexity" evidence="2">
    <location>
        <begin position="71"/>
        <end position="93"/>
    </location>
</feature>
<feature type="compositionally biased region" description="Basic residues" evidence="2">
    <location>
        <begin position="348"/>
        <end position="365"/>
    </location>
</feature>
<evidence type="ECO:0000313" key="4">
    <source>
        <dbReference type="Proteomes" id="UP000214365"/>
    </source>
</evidence>
<gene>
    <name evidence="3" type="ORF">UA08_01541</name>
</gene>
<feature type="region of interest" description="Disordered" evidence="2">
    <location>
        <begin position="725"/>
        <end position="756"/>
    </location>
</feature>
<feature type="region of interest" description="Disordered" evidence="2">
    <location>
        <begin position="528"/>
        <end position="682"/>
    </location>
</feature>
<comment type="caution">
    <text evidence="3">The sequence shown here is derived from an EMBL/GenBank/DDBJ whole genome shotgun (WGS) entry which is preliminary data.</text>
</comment>
<reference evidence="3 4" key="1">
    <citation type="submission" date="2015-06" db="EMBL/GenBank/DDBJ databases">
        <title>Talaromyces atroroseus IBT 11181 draft genome.</title>
        <authorList>
            <person name="Rasmussen K.B."/>
            <person name="Rasmussen S."/>
            <person name="Petersen B."/>
            <person name="Sicheritz-Ponten T."/>
            <person name="Mortensen U.H."/>
            <person name="Thrane U."/>
        </authorList>
    </citation>
    <scope>NUCLEOTIDE SEQUENCE [LARGE SCALE GENOMIC DNA]</scope>
    <source>
        <strain evidence="3 4">IBT 11181</strain>
    </source>
</reference>
<dbReference type="Proteomes" id="UP000214365">
    <property type="component" value="Unassembled WGS sequence"/>
</dbReference>